<dbReference type="RefSeq" id="XP_001011452.2">
    <property type="nucleotide sequence ID" value="XM_001011452.2"/>
</dbReference>
<keyword evidence="4" id="KW-1185">Reference proteome</keyword>
<organism evidence="3 4">
    <name type="scientific">Tetrahymena thermophila (strain SB210)</name>
    <dbReference type="NCBI Taxonomy" id="312017"/>
    <lineage>
        <taxon>Eukaryota</taxon>
        <taxon>Sar</taxon>
        <taxon>Alveolata</taxon>
        <taxon>Ciliophora</taxon>
        <taxon>Intramacronucleata</taxon>
        <taxon>Oligohymenophorea</taxon>
        <taxon>Hymenostomatida</taxon>
        <taxon>Tetrahymenina</taxon>
        <taxon>Tetrahymenidae</taxon>
        <taxon>Tetrahymena</taxon>
    </lineage>
</organism>
<evidence type="ECO:0000256" key="2">
    <source>
        <dbReference type="SAM" id="MobiDB-lite"/>
    </source>
</evidence>
<dbReference type="EMBL" id="GG662791">
    <property type="protein sequence ID" value="EAR91207.2"/>
    <property type="molecule type" value="Genomic_DNA"/>
</dbReference>
<dbReference type="AlphaFoldDB" id="Q231K0"/>
<evidence type="ECO:0000313" key="4">
    <source>
        <dbReference type="Proteomes" id="UP000009168"/>
    </source>
</evidence>
<reference evidence="4" key="1">
    <citation type="journal article" date="2006" name="PLoS Biol.">
        <title>Macronuclear genome sequence of the ciliate Tetrahymena thermophila, a model eukaryote.</title>
        <authorList>
            <person name="Eisen J.A."/>
            <person name="Coyne R.S."/>
            <person name="Wu M."/>
            <person name="Wu D."/>
            <person name="Thiagarajan M."/>
            <person name="Wortman J.R."/>
            <person name="Badger J.H."/>
            <person name="Ren Q."/>
            <person name="Amedeo P."/>
            <person name="Jones K.M."/>
            <person name="Tallon L.J."/>
            <person name="Delcher A.L."/>
            <person name="Salzberg S.L."/>
            <person name="Silva J.C."/>
            <person name="Haas B.J."/>
            <person name="Majoros W.H."/>
            <person name="Farzad M."/>
            <person name="Carlton J.M."/>
            <person name="Smith R.K. Jr."/>
            <person name="Garg J."/>
            <person name="Pearlman R.E."/>
            <person name="Karrer K.M."/>
            <person name="Sun L."/>
            <person name="Manning G."/>
            <person name="Elde N.C."/>
            <person name="Turkewitz A.P."/>
            <person name="Asai D.J."/>
            <person name="Wilkes D.E."/>
            <person name="Wang Y."/>
            <person name="Cai H."/>
            <person name="Collins K."/>
            <person name="Stewart B.A."/>
            <person name="Lee S.R."/>
            <person name="Wilamowska K."/>
            <person name="Weinberg Z."/>
            <person name="Ruzzo W.L."/>
            <person name="Wloga D."/>
            <person name="Gaertig J."/>
            <person name="Frankel J."/>
            <person name="Tsao C.-C."/>
            <person name="Gorovsky M.A."/>
            <person name="Keeling P.J."/>
            <person name="Waller R.F."/>
            <person name="Patron N.J."/>
            <person name="Cherry J.M."/>
            <person name="Stover N.A."/>
            <person name="Krieger C.J."/>
            <person name="del Toro C."/>
            <person name="Ryder H.F."/>
            <person name="Williamson S.C."/>
            <person name="Barbeau R.A."/>
            <person name="Hamilton E.P."/>
            <person name="Orias E."/>
        </authorList>
    </citation>
    <scope>NUCLEOTIDE SEQUENCE [LARGE SCALE GENOMIC DNA]</scope>
    <source>
        <strain evidence="4">SB210</strain>
    </source>
</reference>
<accession>Q231K0</accession>
<dbReference type="HOGENOM" id="CLU_1368684_0_0_1"/>
<dbReference type="Proteomes" id="UP000009168">
    <property type="component" value="Unassembled WGS sequence"/>
</dbReference>
<feature type="region of interest" description="Disordered" evidence="2">
    <location>
        <begin position="162"/>
        <end position="209"/>
    </location>
</feature>
<keyword evidence="1" id="KW-0175">Coiled coil</keyword>
<feature type="coiled-coil region" evidence="1">
    <location>
        <begin position="87"/>
        <end position="121"/>
    </location>
</feature>
<dbReference type="InParanoid" id="Q231K0"/>
<feature type="compositionally biased region" description="Polar residues" evidence="2">
    <location>
        <begin position="175"/>
        <end position="189"/>
    </location>
</feature>
<proteinExistence type="predicted"/>
<name>Q231K0_TETTS</name>
<dbReference type="KEGG" id="tet:TTHERM_01567130"/>
<protein>
    <submittedName>
        <fullName evidence="3">Uncharacterized protein</fullName>
    </submittedName>
</protein>
<gene>
    <name evidence="3" type="ORF">TTHERM_01567130</name>
</gene>
<sequence length="209" mass="24431">MIDGFLNPNNGGMKEILLKQKEGKTVTPTSKKLLNSTNYLNNSNFNNMEVEIRKSKLNLKSRMIDENESEFIKQQQPLNFRLEYSEILHLDNNKKNKNKILNNLQQESEDLINEQMQRKTEKEFFLKQQNILENSIQLNSQANLSTRGKTCQNSDEDETCCNTEKKARGRPKKNLNGSDPKQENQTSLHRQYIIQKNKLKKTTDPKQQQ</sequence>
<dbReference type="GeneID" id="7823327"/>
<evidence type="ECO:0000256" key="1">
    <source>
        <dbReference type="SAM" id="Coils"/>
    </source>
</evidence>
<evidence type="ECO:0000313" key="3">
    <source>
        <dbReference type="EMBL" id="EAR91207.2"/>
    </source>
</evidence>